<dbReference type="PROSITE" id="PS00028">
    <property type="entry name" value="ZINC_FINGER_C2H2_1"/>
    <property type="match status" value="2"/>
</dbReference>
<accession>A0A367K8P9</accession>
<dbReference type="SUPFAM" id="SSF57667">
    <property type="entry name" value="beta-beta-alpha zinc fingers"/>
    <property type="match status" value="2"/>
</dbReference>
<evidence type="ECO:0000259" key="9">
    <source>
        <dbReference type="PROSITE" id="PS50157"/>
    </source>
</evidence>
<keyword evidence="5" id="KW-0862">Zinc</keyword>
<dbReference type="OrthoDB" id="3437960at2759"/>
<name>A0A367K8P9_RHIST</name>
<dbReference type="PANTHER" id="PTHR45718">
    <property type="entry name" value="TRANSCRIPTIONAL ACTIVATOR CUBITUS INTERRUPTUS"/>
    <property type="match status" value="1"/>
</dbReference>
<dbReference type="PANTHER" id="PTHR45718:SF4">
    <property type="entry name" value="TRANSCRIPTIONAL ACTIVATOR CUBITUS INTERRUPTUS"/>
    <property type="match status" value="1"/>
</dbReference>
<dbReference type="Gene3D" id="3.30.160.60">
    <property type="entry name" value="Classic Zinc Finger"/>
    <property type="match status" value="2"/>
</dbReference>
<dbReference type="InterPro" id="IPR056436">
    <property type="entry name" value="Znf-C2H2_ZIC1-5/GLI1-3-like"/>
</dbReference>
<comment type="caution">
    <text evidence="10">The sequence shown here is derived from an EMBL/GenBank/DDBJ whole genome shotgun (WGS) entry which is preliminary data.</text>
</comment>
<evidence type="ECO:0000313" key="10">
    <source>
        <dbReference type="EMBL" id="RCH98546.1"/>
    </source>
</evidence>
<dbReference type="EMBL" id="PJQM01002053">
    <property type="protein sequence ID" value="RCH98546.1"/>
    <property type="molecule type" value="Genomic_DNA"/>
</dbReference>
<dbReference type="SMART" id="SM00355">
    <property type="entry name" value="ZnF_C2H2"/>
    <property type="match status" value="3"/>
</dbReference>
<dbReference type="AlphaFoldDB" id="A0A367K8P9"/>
<proteinExistence type="predicted"/>
<evidence type="ECO:0000256" key="3">
    <source>
        <dbReference type="ARBA" id="ARBA00022737"/>
    </source>
</evidence>
<gene>
    <name evidence="10" type="ORF">CU098_003730</name>
</gene>
<dbReference type="GO" id="GO:0000978">
    <property type="term" value="F:RNA polymerase II cis-regulatory region sequence-specific DNA binding"/>
    <property type="evidence" value="ECO:0007669"/>
    <property type="project" value="TreeGrafter"/>
</dbReference>
<evidence type="ECO:0000256" key="6">
    <source>
        <dbReference type="ARBA" id="ARBA00023242"/>
    </source>
</evidence>
<keyword evidence="6" id="KW-0539">Nucleus</keyword>
<keyword evidence="3" id="KW-0677">Repeat</keyword>
<keyword evidence="4 7" id="KW-0863">Zinc-finger</keyword>
<feature type="compositionally biased region" description="Low complexity" evidence="8">
    <location>
        <begin position="20"/>
        <end position="32"/>
    </location>
</feature>
<evidence type="ECO:0000256" key="8">
    <source>
        <dbReference type="SAM" id="MobiDB-lite"/>
    </source>
</evidence>
<feature type="domain" description="C2H2-type" evidence="9">
    <location>
        <begin position="70"/>
        <end position="102"/>
    </location>
</feature>
<evidence type="ECO:0000256" key="5">
    <source>
        <dbReference type="ARBA" id="ARBA00022833"/>
    </source>
</evidence>
<keyword evidence="11" id="KW-1185">Reference proteome</keyword>
<evidence type="ECO:0000256" key="4">
    <source>
        <dbReference type="ARBA" id="ARBA00022771"/>
    </source>
</evidence>
<dbReference type="PROSITE" id="PS50157">
    <property type="entry name" value="ZINC_FINGER_C2H2_2"/>
    <property type="match status" value="3"/>
</dbReference>
<dbReference type="STRING" id="4846.A0A367K8P9"/>
<sequence>MTELEPITPLEQHFQPETQEASPSESRSSPAENNEQLVCHWNNCQRVFPDHPSLASHLSEEHVGWKKGGYYCDWNNCARQGAKCHNRFALMMHLRIHTGEKPFECNIPECGQTFGRMDALVRHKKAEHGERPVRSNPYNLNLIKKPKRPSTDALLRVKKPKMRKLYDWSSGDEMDEMLQIKSTKPLIPESDYGQYRLARAQLDYVLRENEIQNDEFY</sequence>
<dbReference type="InterPro" id="IPR013087">
    <property type="entry name" value="Znf_C2H2_type"/>
</dbReference>
<comment type="subcellular location">
    <subcellularLocation>
        <location evidence="1">Nucleus</location>
    </subcellularLocation>
</comment>
<evidence type="ECO:0000256" key="2">
    <source>
        <dbReference type="ARBA" id="ARBA00022723"/>
    </source>
</evidence>
<evidence type="ECO:0000313" key="11">
    <source>
        <dbReference type="Proteomes" id="UP000253551"/>
    </source>
</evidence>
<dbReference type="InterPro" id="IPR036236">
    <property type="entry name" value="Znf_C2H2_sf"/>
</dbReference>
<organism evidence="10 11">
    <name type="scientific">Rhizopus stolonifer</name>
    <name type="common">Rhizopus nigricans</name>
    <dbReference type="NCBI Taxonomy" id="4846"/>
    <lineage>
        <taxon>Eukaryota</taxon>
        <taxon>Fungi</taxon>
        <taxon>Fungi incertae sedis</taxon>
        <taxon>Mucoromycota</taxon>
        <taxon>Mucoromycotina</taxon>
        <taxon>Mucoromycetes</taxon>
        <taxon>Mucorales</taxon>
        <taxon>Mucorineae</taxon>
        <taxon>Rhizopodaceae</taxon>
        <taxon>Rhizopus</taxon>
    </lineage>
</organism>
<dbReference type="FunFam" id="3.30.160.60:FF:002343">
    <property type="entry name" value="Zinc finger protein 33A"/>
    <property type="match status" value="1"/>
</dbReference>
<dbReference type="InterPro" id="IPR043359">
    <property type="entry name" value="GLI-like"/>
</dbReference>
<dbReference type="GO" id="GO:0005634">
    <property type="term" value="C:nucleus"/>
    <property type="evidence" value="ECO:0007669"/>
    <property type="project" value="UniProtKB-SubCell"/>
</dbReference>
<evidence type="ECO:0000256" key="1">
    <source>
        <dbReference type="ARBA" id="ARBA00004123"/>
    </source>
</evidence>
<evidence type="ECO:0000256" key="7">
    <source>
        <dbReference type="PROSITE-ProRule" id="PRU00042"/>
    </source>
</evidence>
<dbReference type="Pfam" id="PF23561">
    <property type="entry name" value="zf-C2H2_15"/>
    <property type="match status" value="1"/>
</dbReference>
<dbReference type="GO" id="GO:0008270">
    <property type="term" value="F:zinc ion binding"/>
    <property type="evidence" value="ECO:0007669"/>
    <property type="project" value="UniProtKB-KW"/>
</dbReference>
<protein>
    <recommendedName>
        <fullName evidence="9">C2H2-type domain-containing protein</fullName>
    </recommendedName>
</protein>
<reference evidence="10 11" key="1">
    <citation type="journal article" date="2018" name="G3 (Bethesda)">
        <title>Phylogenetic and Phylogenomic Definition of Rhizopus Species.</title>
        <authorList>
            <person name="Gryganskyi A.P."/>
            <person name="Golan J."/>
            <person name="Dolatabadi S."/>
            <person name="Mondo S."/>
            <person name="Robb S."/>
            <person name="Idnurm A."/>
            <person name="Muszewska A."/>
            <person name="Steczkiewicz K."/>
            <person name="Masonjones S."/>
            <person name="Liao H.L."/>
            <person name="Gajdeczka M.T."/>
            <person name="Anike F."/>
            <person name="Vuek A."/>
            <person name="Anishchenko I.M."/>
            <person name="Voigt K."/>
            <person name="de Hoog G.S."/>
            <person name="Smith M.E."/>
            <person name="Heitman J."/>
            <person name="Vilgalys R."/>
            <person name="Stajich J.E."/>
        </authorList>
    </citation>
    <scope>NUCLEOTIDE SEQUENCE [LARGE SCALE GENOMIC DNA]</scope>
    <source>
        <strain evidence="10 11">LSU 92-RS-03</strain>
    </source>
</reference>
<feature type="domain" description="C2H2-type" evidence="9">
    <location>
        <begin position="37"/>
        <end position="67"/>
    </location>
</feature>
<dbReference type="GO" id="GO:0000981">
    <property type="term" value="F:DNA-binding transcription factor activity, RNA polymerase II-specific"/>
    <property type="evidence" value="ECO:0007669"/>
    <property type="project" value="TreeGrafter"/>
</dbReference>
<dbReference type="Proteomes" id="UP000253551">
    <property type="component" value="Unassembled WGS sequence"/>
</dbReference>
<feature type="region of interest" description="Disordered" evidence="8">
    <location>
        <begin position="1"/>
        <end position="32"/>
    </location>
</feature>
<feature type="domain" description="C2H2-type" evidence="9">
    <location>
        <begin position="103"/>
        <end position="132"/>
    </location>
</feature>
<keyword evidence="2" id="KW-0479">Metal-binding</keyword>